<dbReference type="Proteomes" id="UP000808349">
    <property type="component" value="Unassembled WGS sequence"/>
</dbReference>
<dbReference type="GO" id="GO:0005886">
    <property type="term" value="C:plasma membrane"/>
    <property type="evidence" value="ECO:0007669"/>
    <property type="project" value="UniProtKB-SubCell"/>
</dbReference>
<evidence type="ECO:0000256" key="3">
    <source>
        <dbReference type="ARBA" id="ARBA00022475"/>
    </source>
</evidence>
<dbReference type="AlphaFoldDB" id="A0A9D7XHG0"/>
<comment type="caution">
    <text evidence="9">The sequence shown here is derived from an EMBL/GenBank/DDBJ whole genome shotgun (WGS) entry which is preliminary data.</text>
</comment>
<keyword evidence="4 7" id="KW-0812">Transmembrane</keyword>
<gene>
    <name evidence="9" type="ORF">IPO85_09730</name>
</gene>
<keyword evidence="2" id="KW-0813">Transport</keyword>
<name>A0A9D7XHG0_9BACT</name>
<comment type="subcellular location">
    <subcellularLocation>
        <location evidence="1">Cell membrane</location>
        <topology evidence="1">Multi-pass membrane protein</topology>
    </subcellularLocation>
</comment>
<feature type="domain" description="ABC3 transporter permease C-terminal" evidence="8">
    <location>
        <begin position="258"/>
        <end position="370"/>
    </location>
</feature>
<accession>A0A9D7XHG0</accession>
<evidence type="ECO:0000256" key="2">
    <source>
        <dbReference type="ARBA" id="ARBA00022448"/>
    </source>
</evidence>
<evidence type="ECO:0000256" key="6">
    <source>
        <dbReference type="ARBA" id="ARBA00023136"/>
    </source>
</evidence>
<feature type="transmembrane region" description="Helical" evidence="7">
    <location>
        <begin position="334"/>
        <end position="355"/>
    </location>
</feature>
<proteinExistence type="predicted"/>
<sequence>MLKIAWKFIKFDKAKSIGVIVGILISTFLIGQQLGVFFFLSGLMGALATDVKADIWVVDSKTNDVNQLGKIDIRNLRAVQGILGVKEAFPLLITGASCNYENGTSGAITLLGVDERHMNALIGQDKIMAGNISDLQLDGAVSAEYFEKKNLGGNIDLRTNLEINGKRAFFVLQTKGFRGFGSSFCVTTIERARFFSNQATTNISAVLVNVENLKDLDQVVASINQNIFGVRAWSSKKLASSSVKKILASSGIALSTGTLIIFALIAGFFIIGLTMYSSALDRLKDYGTLKAIGAGNLYISKLILTQAMLFTVVGFLIGLALLEGFRIGVANSGLIFSFSPLILLTMFVTIGLISLSGASFALSRIRSVEPAAVFR</sequence>
<dbReference type="EMBL" id="JADKFW010000005">
    <property type="protein sequence ID" value="MBK9717777.1"/>
    <property type="molecule type" value="Genomic_DNA"/>
</dbReference>
<feature type="transmembrane region" description="Helical" evidence="7">
    <location>
        <begin position="297"/>
        <end position="322"/>
    </location>
</feature>
<feature type="transmembrane region" description="Helical" evidence="7">
    <location>
        <begin position="252"/>
        <end position="276"/>
    </location>
</feature>
<evidence type="ECO:0000256" key="5">
    <source>
        <dbReference type="ARBA" id="ARBA00022989"/>
    </source>
</evidence>
<keyword evidence="6 7" id="KW-0472">Membrane</keyword>
<keyword evidence="5 7" id="KW-1133">Transmembrane helix</keyword>
<evidence type="ECO:0000313" key="10">
    <source>
        <dbReference type="Proteomes" id="UP000808349"/>
    </source>
</evidence>
<keyword evidence="3" id="KW-1003">Cell membrane</keyword>
<reference evidence="9 10" key="1">
    <citation type="submission" date="2020-10" db="EMBL/GenBank/DDBJ databases">
        <title>Connecting structure to function with the recovery of over 1000 high-quality activated sludge metagenome-assembled genomes encoding full-length rRNA genes using long-read sequencing.</title>
        <authorList>
            <person name="Singleton C.M."/>
            <person name="Petriglieri F."/>
            <person name="Kristensen J.M."/>
            <person name="Kirkegaard R.H."/>
            <person name="Michaelsen T.Y."/>
            <person name="Andersen M.H."/>
            <person name="Karst S.M."/>
            <person name="Dueholm M.S."/>
            <person name="Nielsen P.H."/>
            <person name="Albertsen M."/>
        </authorList>
    </citation>
    <scope>NUCLEOTIDE SEQUENCE [LARGE SCALE GENOMIC DNA]</scope>
    <source>
        <strain evidence="9">Ribe_18-Q3-R11-54_BAT3C.373</strain>
    </source>
</reference>
<evidence type="ECO:0000256" key="4">
    <source>
        <dbReference type="ARBA" id="ARBA00022692"/>
    </source>
</evidence>
<dbReference type="InterPro" id="IPR051125">
    <property type="entry name" value="ABC-4/HrtB_transporter"/>
</dbReference>
<evidence type="ECO:0000259" key="8">
    <source>
        <dbReference type="Pfam" id="PF02687"/>
    </source>
</evidence>
<evidence type="ECO:0000256" key="1">
    <source>
        <dbReference type="ARBA" id="ARBA00004651"/>
    </source>
</evidence>
<evidence type="ECO:0000313" key="9">
    <source>
        <dbReference type="EMBL" id="MBK9717777.1"/>
    </source>
</evidence>
<evidence type="ECO:0000256" key="7">
    <source>
        <dbReference type="SAM" id="Phobius"/>
    </source>
</evidence>
<protein>
    <submittedName>
        <fullName evidence="9">FtsX-like permease family protein</fullName>
    </submittedName>
</protein>
<dbReference type="PANTHER" id="PTHR43738:SF1">
    <property type="entry name" value="HEMIN TRANSPORT SYSTEM PERMEASE PROTEIN HRTB-RELATED"/>
    <property type="match status" value="1"/>
</dbReference>
<dbReference type="InterPro" id="IPR003838">
    <property type="entry name" value="ABC3_permease_C"/>
</dbReference>
<organism evidence="9 10">
    <name type="scientific">Candidatus Defluviibacterium haderslevense</name>
    <dbReference type="NCBI Taxonomy" id="2981993"/>
    <lineage>
        <taxon>Bacteria</taxon>
        <taxon>Pseudomonadati</taxon>
        <taxon>Bacteroidota</taxon>
        <taxon>Saprospiria</taxon>
        <taxon>Saprospirales</taxon>
        <taxon>Saprospiraceae</taxon>
        <taxon>Candidatus Defluviibacterium</taxon>
    </lineage>
</organism>
<dbReference type="Pfam" id="PF02687">
    <property type="entry name" value="FtsX"/>
    <property type="match status" value="1"/>
</dbReference>
<dbReference type="PANTHER" id="PTHR43738">
    <property type="entry name" value="ABC TRANSPORTER, MEMBRANE PROTEIN"/>
    <property type="match status" value="1"/>
</dbReference>